<dbReference type="Proteomes" id="UP000779900">
    <property type="component" value="Unassembled WGS sequence"/>
</dbReference>
<organism evidence="3 4">
    <name type="scientific">candidate division WOR-3 bacterium</name>
    <dbReference type="NCBI Taxonomy" id="2052148"/>
    <lineage>
        <taxon>Bacteria</taxon>
        <taxon>Bacteria division WOR-3</taxon>
    </lineage>
</organism>
<dbReference type="AlphaFoldDB" id="A0A938BSK9"/>
<feature type="domain" description="Secretion system C-terminal sorting" evidence="2">
    <location>
        <begin position="460"/>
        <end position="536"/>
    </location>
</feature>
<comment type="caution">
    <text evidence="3">The sequence shown here is derived from an EMBL/GenBank/DDBJ whole genome shotgun (WGS) entry which is preliminary data.</text>
</comment>
<dbReference type="EMBL" id="VGIR01000008">
    <property type="protein sequence ID" value="MBM3330672.1"/>
    <property type="molecule type" value="Genomic_DNA"/>
</dbReference>
<sequence>MESRPLELKGPLDRHAGGGRRKKEERMRRKLTMLLALAGLLTTALSVTWGPAAGITNNRLENVTYSSNAHKVVYGQDGVGHLVWFDNGGGVGASAVYYKRYYPKTGWTSELKLNNNGAYPAIALDANGRDIHVVWSGYKKVGSTNFHILYQKCVPGKSSTGGWVGNPTDLCDNITGHSHAYPAAACGPNGQVVVTWMESWGTGAELMRTYCFREFMNGAWQPQQQIEEPIPSYRWNPSIATFGSGSVFVAYYGSTSLEPRDEFHVYVNERLGTTWQGWQNVTSSVGYPDSFITPHIEVDPATGNPHVVCHSYSISVSGSDTTRYYHIYHAFRSGGTWSIPEMISDGEAIADASPSMDFGADGTAHAIWKQAVPDRAVEYSFRDPTTGVWVVPTSVTSSDDLSFYSPSLTVGPGGVLYGVWTRYDASAKYAYQIWGSNTGSSSGGQAGPSAMANGVALDVSPNPVTRGMLVSYGLPAAGNVSLRLYDVSGVLVKTVDCGQQSSGNHTVSVSRQGLARGAYVLKLDTGVGSVTRKVVVE</sequence>
<dbReference type="InterPro" id="IPR026444">
    <property type="entry name" value="Secre_tail"/>
</dbReference>
<dbReference type="Gene3D" id="2.60.40.4070">
    <property type="match status" value="1"/>
</dbReference>
<dbReference type="SUPFAM" id="SSF89372">
    <property type="entry name" value="Fucose-specific lectin"/>
    <property type="match status" value="1"/>
</dbReference>
<evidence type="ECO:0000256" key="1">
    <source>
        <dbReference type="SAM" id="MobiDB-lite"/>
    </source>
</evidence>
<dbReference type="NCBIfam" id="TIGR04183">
    <property type="entry name" value="Por_Secre_tail"/>
    <property type="match status" value="1"/>
</dbReference>
<protein>
    <submittedName>
        <fullName evidence="3">T9SS type A sorting domain-containing protein</fullName>
    </submittedName>
</protein>
<proteinExistence type="predicted"/>
<reference evidence="3" key="1">
    <citation type="submission" date="2019-03" db="EMBL/GenBank/DDBJ databases">
        <title>Lake Tanganyika Metagenome-Assembled Genomes (MAGs).</title>
        <authorList>
            <person name="Tran P."/>
        </authorList>
    </citation>
    <scope>NUCLEOTIDE SEQUENCE</scope>
    <source>
        <strain evidence="3">K_DeepCast_150m_m2_040</strain>
    </source>
</reference>
<name>A0A938BSK9_UNCW3</name>
<gene>
    <name evidence="3" type="ORF">FJY68_02320</name>
</gene>
<accession>A0A938BSK9</accession>
<evidence type="ECO:0000259" key="2">
    <source>
        <dbReference type="Pfam" id="PF18962"/>
    </source>
</evidence>
<evidence type="ECO:0000313" key="3">
    <source>
        <dbReference type="EMBL" id="MBM3330672.1"/>
    </source>
</evidence>
<feature type="region of interest" description="Disordered" evidence="1">
    <location>
        <begin position="1"/>
        <end position="26"/>
    </location>
</feature>
<evidence type="ECO:0000313" key="4">
    <source>
        <dbReference type="Proteomes" id="UP000779900"/>
    </source>
</evidence>
<dbReference type="Pfam" id="PF18962">
    <property type="entry name" value="Por_Secre_tail"/>
    <property type="match status" value="1"/>
</dbReference>